<dbReference type="PROSITE" id="PS52035">
    <property type="entry name" value="PEPTIDASE_M14"/>
    <property type="match status" value="1"/>
</dbReference>
<keyword evidence="5" id="KW-1185">Reference proteome</keyword>
<dbReference type="GO" id="GO:0004181">
    <property type="term" value="F:metallocarboxypeptidase activity"/>
    <property type="evidence" value="ECO:0007669"/>
    <property type="project" value="InterPro"/>
</dbReference>
<dbReference type="Pfam" id="PF00246">
    <property type="entry name" value="Peptidase_M14"/>
    <property type="match status" value="1"/>
</dbReference>
<evidence type="ECO:0000259" key="3">
    <source>
        <dbReference type="PROSITE" id="PS52035"/>
    </source>
</evidence>
<organism evidence="4 5">
    <name type="scientific">Nocardioides bruguierae</name>
    <dbReference type="NCBI Taxonomy" id="2945102"/>
    <lineage>
        <taxon>Bacteria</taxon>
        <taxon>Bacillati</taxon>
        <taxon>Actinomycetota</taxon>
        <taxon>Actinomycetes</taxon>
        <taxon>Propionibacteriales</taxon>
        <taxon>Nocardioidaceae</taxon>
        <taxon>Nocardioides</taxon>
    </lineage>
</organism>
<evidence type="ECO:0000313" key="4">
    <source>
        <dbReference type="EMBL" id="MCM0622283.1"/>
    </source>
</evidence>
<feature type="active site" description="Proton donor/acceptor" evidence="1">
    <location>
        <position position="306"/>
    </location>
</feature>
<name>A0A9X2IGR2_9ACTN</name>
<evidence type="ECO:0000256" key="1">
    <source>
        <dbReference type="PROSITE-ProRule" id="PRU01379"/>
    </source>
</evidence>
<dbReference type="RefSeq" id="WP_250828516.1">
    <property type="nucleotide sequence ID" value="NZ_JAMOIL010000031.1"/>
</dbReference>
<evidence type="ECO:0000256" key="2">
    <source>
        <dbReference type="SAM" id="MobiDB-lite"/>
    </source>
</evidence>
<comment type="similarity">
    <text evidence="1">Belongs to the peptidase M14 family.</text>
</comment>
<protein>
    <recommendedName>
        <fullName evidence="3">Peptidase M14 domain-containing protein</fullName>
    </recommendedName>
</protein>
<dbReference type="InterPro" id="IPR000834">
    <property type="entry name" value="Peptidase_M14"/>
</dbReference>
<feature type="region of interest" description="Disordered" evidence="2">
    <location>
        <begin position="1"/>
        <end position="22"/>
    </location>
</feature>
<dbReference type="GO" id="GO:0008270">
    <property type="term" value="F:zinc ion binding"/>
    <property type="evidence" value="ECO:0007669"/>
    <property type="project" value="InterPro"/>
</dbReference>
<dbReference type="SMART" id="SM00631">
    <property type="entry name" value="Zn_pept"/>
    <property type="match status" value="1"/>
</dbReference>
<evidence type="ECO:0000313" key="5">
    <source>
        <dbReference type="Proteomes" id="UP001139485"/>
    </source>
</evidence>
<feature type="compositionally biased region" description="Low complexity" evidence="2">
    <location>
        <begin position="1"/>
        <end position="14"/>
    </location>
</feature>
<dbReference type="GO" id="GO:0006508">
    <property type="term" value="P:proteolysis"/>
    <property type="evidence" value="ECO:0007669"/>
    <property type="project" value="InterPro"/>
</dbReference>
<proteinExistence type="inferred from homology"/>
<comment type="caution">
    <text evidence="4">The sequence shown here is derived from an EMBL/GenBank/DDBJ whole genome shotgun (WGS) entry which is preliminary data.</text>
</comment>
<dbReference type="EMBL" id="JAMOIL010000031">
    <property type="protein sequence ID" value="MCM0622283.1"/>
    <property type="molecule type" value="Genomic_DNA"/>
</dbReference>
<accession>A0A9X2IGR2</accession>
<dbReference type="SUPFAM" id="SSF53187">
    <property type="entry name" value="Zn-dependent exopeptidases"/>
    <property type="match status" value="1"/>
</dbReference>
<dbReference type="Proteomes" id="UP001139485">
    <property type="component" value="Unassembled WGS sequence"/>
</dbReference>
<gene>
    <name evidence="4" type="ORF">M8330_18475</name>
</gene>
<dbReference type="Gene3D" id="3.40.630.10">
    <property type="entry name" value="Zn peptidases"/>
    <property type="match status" value="1"/>
</dbReference>
<dbReference type="AlphaFoldDB" id="A0A9X2IGR2"/>
<reference evidence="4" key="1">
    <citation type="submission" date="2022-05" db="EMBL/GenBank/DDBJ databases">
        <authorList>
            <person name="Tuo L."/>
        </authorList>
    </citation>
    <scope>NUCLEOTIDE SEQUENCE</scope>
    <source>
        <strain evidence="4">BSK12Z-4</strain>
    </source>
</reference>
<sequence length="363" mass="38156">MISACPTPTSPTSTRGDTRSAVGAPRRRLGLLAAAAVLAAPLTAFVAPAAADPVPGGPWNCGEAVPLSGLLSHEELQQRLTSLAERRDALDLDVVGESLDGRPLYSAVVGDGPRTLAILTQQHGDEPMGTEAAVAFLREISADTPQAAALREAVTVVVVPRINPDGFERYTDEDFRDGIDPRRNSADLDLNRLWGPDADPDPATAPEVAAVEAVLAEHQPDLVVDYHHQVTYRTDEGDMATMSVLWSTHPDVDPAVAADGRRAAAVVGAALERDGHATVTRYPESDTSTTARNGLGLDGYPALLIEQRGQQEAGQKNRGALVREALTSMQGITEALADGSFDATDPAAADALPARGERVDGCE</sequence>
<feature type="domain" description="Peptidase M14" evidence="3">
    <location>
        <begin position="69"/>
        <end position="328"/>
    </location>
</feature>